<dbReference type="Pfam" id="PF24568">
    <property type="entry name" value="CC_PcsB"/>
    <property type="match status" value="1"/>
</dbReference>
<dbReference type="EC" id="3.4.24.75" evidence="4"/>
<dbReference type="Proteomes" id="UP000095787">
    <property type="component" value="Unassembled WGS sequence"/>
</dbReference>
<keyword evidence="1" id="KW-0732">Signal</keyword>
<organism evidence="4 5">
    <name type="scientific">[Ruminococcus] torques</name>
    <dbReference type="NCBI Taxonomy" id="33039"/>
    <lineage>
        <taxon>Bacteria</taxon>
        <taxon>Bacillati</taxon>
        <taxon>Bacillota</taxon>
        <taxon>Clostridia</taxon>
        <taxon>Lachnospirales</taxon>
        <taxon>Lachnospiraceae</taxon>
        <taxon>Mediterraneibacter</taxon>
    </lineage>
</organism>
<sequence length="364" mass="40408">MKCRMKRVASLFLALALCAGMTMNVGAVTVQEAENKADELEGKKEQAEAEAKDLTEKLKGIVADMEETQKKLTEKEEEIEQVENELVQAQIDANDQYERMKVRIKYMYESGNTQFVAVLAESKNMGDFLNKAEYISQISEYDRDELIRYQDTVEEIEVKEEEVQAEYEELNTLQTKLVGQQTEVQKMIDENKEKLSNIQSEIDANAAALEKAKEVERIQQEQAGNNYIPSTGGNVVSGNGYFTHPCPGMSYQSSYFGEIRPYEVGGHKGHDYAAAVGTPTYAAAAGTVVIAGFSYSAGNWVVINHGNGLVTKYMHHSALAVRAGQYVEKGQQIGYVGSTGQSTGPHLHFQVELNNVPVNPDLYM</sequence>
<dbReference type="InterPro" id="IPR011055">
    <property type="entry name" value="Dup_hybrid_motif"/>
</dbReference>
<dbReference type="GeneID" id="97329487"/>
<evidence type="ECO:0000259" key="3">
    <source>
        <dbReference type="Pfam" id="PF24568"/>
    </source>
</evidence>
<dbReference type="CDD" id="cd12797">
    <property type="entry name" value="M23_peptidase"/>
    <property type="match status" value="1"/>
</dbReference>
<dbReference type="Gene3D" id="6.10.250.3150">
    <property type="match status" value="1"/>
</dbReference>
<protein>
    <submittedName>
        <fullName evidence="4">Glycyl-glycine endopeptidase ALE-1</fullName>
        <ecNumber evidence="4">3.4.24.75</ecNumber>
    </submittedName>
</protein>
<dbReference type="RefSeq" id="WP_009243351.1">
    <property type="nucleotide sequence ID" value="NZ_AP028249.1"/>
</dbReference>
<accession>A0A174AHZ6</accession>
<feature type="domain" description="Peptidoglycan hydrolase PcsB coiled-coil" evidence="3">
    <location>
        <begin position="94"/>
        <end position="158"/>
    </location>
</feature>
<evidence type="ECO:0000256" key="1">
    <source>
        <dbReference type="ARBA" id="ARBA00022729"/>
    </source>
</evidence>
<reference evidence="4 5" key="1">
    <citation type="submission" date="2015-09" db="EMBL/GenBank/DDBJ databases">
        <authorList>
            <consortium name="Pathogen Informatics"/>
        </authorList>
    </citation>
    <scope>NUCLEOTIDE SEQUENCE [LARGE SCALE GENOMIC DNA]</scope>
    <source>
        <strain evidence="4 5">2789STDY5834841</strain>
    </source>
</reference>
<dbReference type="SUPFAM" id="SSF51261">
    <property type="entry name" value="Duplicated hybrid motif"/>
    <property type="match status" value="1"/>
</dbReference>
<evidence type="ECO:0000313" key="5">
    <source>
        <dbReference type="Proteomes" id="UP000095787"/>
    </source>
</evidence>
<dbReference type="PANTHER" id="PTHR21666">
    <property type="entry name" value="PEPTIDASE-RELATED"/>
    <property type="match status" value="1"/>
</dbReference>
<name>A0A174AHZ6_9FIRM</name>
<gene>
    <name evidence="4" type="ORF">ERS852456_01031</name>
</gene>
<keyword evidence="4" id="KW-0378">Hydrolase</keyword>
<evidence type="ECO:0000313" key="4">
    <source>
        <dbReference type="EMBL" id="CUN87118.1"/>
    </source>
</evidence>
<dbReference type="InterPro" id="IPR016047">
    <property type="entry name" value="M23ase_b-sheet_dom"/>
</dbReference>
<dbReference type="GO" id="GO:0004222">
    <property type="term" value="F:metalloendopeptidase activity"/>
    <property type="evidence" value="ECO:0007669"/>
    <property type="project" value="TreeGrafter"/>
</dbReference>
<dbReference type="EMBL" id="CYZO01000010">
    <property type="protein sequence ID" value="CUN87118.1"/>
    <property type="molecule type" value="Genomic_DNA"/>
</dbReference>
<evidence type="ECO:0000259" key="2">
    <source>
        <dbReference type="Pfam" id="PF01551"/>
    </source>
</evidence>
<proteinExistence type="predicted"/>
<dbReference type="InterPro" id="IPR057309">
    <property type="entry name" value="PcsB_CC"/>
</dbReference>
<dbReference type="Pfam" id="PF01551">
    <property type="entry name" value="Peptidase_M23"/>
    <property type="match status" value="1"/>
</dbReference>
<dbReference type="AlphaFoldDB" id="A0A174AHZ6"/>
<dbReference type="Gene3D" id="2.70.70.10">
    <property type="entry name" value="Glucose Permease (Domain IIA)"/>
    <property type="match status" value="1"/>
</dbReference>
<feature type="domain" description="M23ase beta-sheet core" evidence="2">
    <location>
        <begin position="266"/>
        <end position="360"/>
    </location>
</feature>
<dbReference type="InterPro" id="IPR050570">
    <property type="entry name" value="Cell_wall_metabolism_enzyme"/>
</dbReference>
<dbReference type="PANTHER" id="PTHR21666:SF270">
    <property type="entry name" value="MUREIN HYDROLASE ACTIVATOR ENVC"/>
    <property type="match status" value="1"/>
</dbReference>